<reference evidence="1 2" key="1">
    <citation type="submission" date="2019-09" db="EMBL/GenBank/DDBJ databases">
        <title>Prosopis cineraria nodule microbiome.</title>
        <authorList>
            <person name="Chaluvadi S.R."/>
            <person name="Ali R."/>
            <person name="Wang X."/>
        </authorList>
    </citation>
    <scope>NUCLEOTIDE SEQUENCE [LARGE SCALE GENOMIC DNA]</scope>
    <source>
        <strain evidence="1 2">BG1</strain>
    </source>
</reference>
<dbReference type="AlphaFoldDB" id="A0A9X7R2L6"/>
<dbReference type="OrthoDB" id="6631093at2"/>
<dbReference type="Pfam" id="PF14354">
    <property type="entry name" value="Lar_restr_allev"/>
    <property type="match status" value="1"/>
</dbReference>
<evidence type="ECO:0000313" key="2">
    <source>
        <dbReference type="Proteomes" id="UP000326659"/>
    </source>
</evidence>
<proteinExistence type="predicted"/>
<evidence type="ECO:0000313" key="1">
    <source>
        <dbReference type="EMBL" id="QEY70521.1"/>
    </source>
</evidence>
<dbReference type="Proteomes" id="UP000326659">
    <property type="component" value="Chromosome"/>
</dbReference>
<organism evidence="1 2">
    <name type="scientific">Pseudomonas denitrificans</name>
    <dbReference type="NCBI Taxonomy" id="43306"/>
    <lineage>
        <taxon>Bacteria</taxon>
        <taxon>Pseudomonadati</taxon>
        <taxon>Pseudomonadota</taxon>
        <taxon>Gammaproteobacteria</taxon>
        <taxon>Pseudomonadales</taxon>
        <taxon>Pseudomonadaceae</taxon>
        <taxon>Halopseudomonas</taxon>
    </lineage>
</organism>
<accession>A0A9X7R2L6</accession>
<dbReference type="EMBL" id="CP043626">
    <property type="protein sequence ID" value="QEY70521.1"/>
    <property type="molecule type" value="Genomic_DNA"/>
</dbReference>
<dbReference type="RefSeq" id="WP_151186346.1">
    <property type="nucleotide sequence ID" value="NZ_CP043626.1"/>
</dbReference>
<name>A0A9X7R2L6_PSEDE</name>
<dbReference type="KEGG" id="pden:F1C79_01950"/>
<evidence type="ECO:0008006" key="3">
    <source>
        <dbReference type="Google" id="ProtNLM"/>
    </source>
</evidence>
<protein>
    <recommendedName>
        <fullName evidence="3">Restriction alleviation protein, Lar family</fullName>
    </recommendedName>
</protein>
<gene>
    <name evidence="1" type="ORF">F1C79_01950</name>
</gene>
<keyword evidence="2" id="KW-1185">Reference proteome</keyword>
<sequence>MIEQFEPCPFCGQRDGIAIHKQPENAHGGGVTYTYVRCSCGACGPRFDDWNNQNSVRDAVVAWNSRSALQSHGAQN</sequence>